<sequence>TTAFVVSAPSQGYRDFEGLPWTLRMGYDPEEIFAPVAELRRVLLALSVGVAAAALLGGLLLARHIARPIVALTEVAKVVSQDKDYSVRAAPVSHGEMRTLVDAFNTMLGRIQQHERQLREQQATETQRIESELAKVRDELVRKTRLAALGQVSASIAHDLRNPLGAVRNAAYLLKRRLGAEQPGLRDHIAIIEQEVTKADRIITNLLNMTRTRPPNKEPVDLGALARAAWKRCVYPDGVRFRIELPEEPFLIQADPDQFSQVLSNLIGNAADAVDGDGECVVEALREPQSDVLIVRDTGPGWPDGARERLFEPLVTTKTSGTGLGLAICRQIVESHGGAVEALDGAGQGAAVRIRLPRS</sequence>
<reference evidence="13" key="1">
    <citation type="submission" date="2023-05" db="EMBL/GenBank/DDBJ databases">
        <title>Anaerotaeda fermentans gen. nov., sp. nov., a novel anaerobic planctomycete of the new family within the order Sedimentisphaerales isolated from Taman Peninsula, Russia.</title>
        <authorList>
            <person name="Khomyakova M.A."/>
            <person name="Merkel A.Y."/>
            <person name="Slobodkin A.I."/>
        </authorList>
    </citation>
    <scope>NUCLEOTIDE SEQUENCE</scope>
    <source>
        <strain evidence="13">M17dextr</strain>
    </source>
</reference>
<dbReference type="GO" id="GO:0016020">
    <property type="term" value="C:membrane"/>
    <property type="evidence" value="ECO:0007669"/>
    <property type="project" value="UniProtKB-SubCell"/>
</dbReference>
<evidence type="ECO:0000256" key="4">
    <source>
        <dbReference type="ARBA" id="ARBA00022553"/>
    </source>
</evidence>
<dbReference type="SUPFAM" id="SSF55874">
    <property type="entry name" value="ATPase domain of HSP90 chaperone/DNA topoisomerase II/histidine kinase"/>
    <property type="match status" value="1"/>
</dbReference>
<keyword evidence="14" id="KW-1185">Reference proteome</keyword>
<comment type="subcellular location">
    <subcellularLocation>
        <location evidence="2">Membrane</location>
    </subcellularLocation>
</comment>
<keyword evidence="8 13" id="KW-0067">ATP-binding</keyword>
<keyword evidence="7" id="KW-0418">Kinase</keyword>
<evidence type="ECO:0000256" key="7">
    <source>
        <dbReference type="ARBA" id="ARBA00022777"/>
    </source>
</evidence>
<dbReference type="InterPro" id="IPR003660">
    <property type="entry name" value="HAMP_dom"/>
</dbReference>
<dbReference type="CDD" id="cd00082">
    <property type="entry name" value="HisKA"/>
    <property type="match status" value="1"/>
</dbReference>
<feature type="transmembrane region" description="Helical" evidence="10">
    <location>
        <begin position="42"/>
        <end position="62"/>
    </location>
</feature>
<dbReference type="CDD" id="cd06225">
    <property type="entry name" value="HAMP"/>
    <property type="match status" value="1"/>
</dbReference>
<evidence type="ECO:0000256" key="8">
    <source>
        <dbReference type="ARBA" id="ARBA00022840"/>
    </source>
</evidence>
<gene>
    <name evidence="13" type="ORF">QJ522_21020</name>
</gene>
<evidence type="ECO:0000256" key="6">
    <source>
        <dbReference type="ARBA" id="ARBA00022741"/>
    </source>
</evidence>
<dbReference type="SMART" id="SM00304">
    <property type="entry name" value="HAMP"/>
    <property type="match status" value="1"/>
</dbReference>
<dbReference type="AlphaFoldDB" id="A0AAW6U4S0"/>
<name>A0AAW6U4S0_9BACT</name>
<dbReference type="EMBL" id="JASCXX010000040">
    <property type="protein sequence ID" value="MDI6451557.1"/>
    <property type="molecule type" value="Genomic_DNA"/>
</dbReference>
<dbReference type="Pfam" id="PF00672">
    <property type="entry name" value="HAMP"/>
    <property type="match status" value="1"/>
</dbReference>
<dbReference type="SUPFAM" id="SSF47384">
    <property type="entry name" value="Homodimeric domain of signal transducing histidine kinase"/>
    <property type="match status" value="1"/>
</dbReference>
<dbReference type="GO" id="GO:0000155">
    <property type="term" value="F:phosphorelay sensor kinase activity"/>
    <property type="evidence" value="ECO:0007669"/>
    <property type="project" value="InterPro"/>
</dbReference>
<dbReference type="Gene3D" id="1.10.287.130">
    <property type="match status" value="1"/>
</dbReference>
<dbReference type="Pfam" id="PF00512">
    <property type="entry name" value="HisKA"/>
    <property type="match status" value="1"/>
</dbReference>
<evidence type="ECO:0000256" key="10">
    <source>
        <dbReference type="SAM" id="Phobius"/>
    </source>
</evidence>
<evidence type="ECO:0000256" key="3">
    <source>
        <dbReference type="ARBA" id="ARBA00012438"/>
    </source>
</evidence>
<dbReference type="PANTHER" id="PTHR43065">
    <property type="entry name" value="SENSOR HISTIDINE KINASE"/>
    <property type="match status" value="1"/>
</dbReference>
<keyword evidence="9" id="KW-0902">Two-component regulatory system</keyword>
<dbReference type="SMART" id="SM00387">
    <property type="entry name" value="HATPase_c"/>
    <property type="match status" value="1"/>
</dbReference>
<protein>
    <recommendedName>
        <fullName evidence="3">histidine kinase</fullName>
        <ecNumber evidence="3">2.7.13.3</ecNumber>
    </recommendedName>
</protein>
<dbReference type="InterPro" id="IPR036097">
    <property type="entry name" value="HisK_dim/P_sf"/>
</dbReference>
<comment type="caution">
    <text evidence="13">The sequence shown here is derived from an EMBL/GenBank/DDBJ whole genome shotgun (WGS) entry which is preliminary data.</text>
</comment>
<evidence type="ECO:0000256" key="5">
    <source>
        <dbReference type="ARBA" id="ARBA00022679"/>
    </source>
</evidence>
<dbReference type="PROSITE" id="PS50109">
    <property type="entry name" value="HIS_KIN"/>
    <property type="match status" value="1"/>
</dbReference>
<feature type="non-terminal residue" evidence="13">
    <location>
        <position position="1"/>
    </location>
</feature>
<accession>A0AAW6U4S0</accession>
<keyword evidence="5" id="KW-0808">Transferase</keyword>
<dbReference type="InterPro" id="IPR004358">
    <property type="entry name" value="Sig_transdc_His_kin-like_C"/>
</dbReference>
<dbReference type="PRINTS" id="PR00344">
    <property type="entry name" value="BCTRLSENSOR"/>
</dbReference>
<keyword evidence="6" id="KW-0547">Nucleotide-binding</keyword>
<evidence type="ECO:0000256" key="9">
    <source>
        <dbReference type="ARBA" id="ARBA00023012"/>
    </source>
</evidence>
<dbReference type="InterPro" id="IPR003594">
    <property type="entry name" value="HATPase_dom"/>
</dbReference>
<dbReference type="SMART" id="SM00388">
    <property type="entry name" value="HisKA"/>
    <property type="match status" value="1"/>
</dbReference>
<dbReference type="Gene3D" id="3.30.565.10">
    <property type="entry name" value="Histidine kinase-like ATPase, C-terminal domain"/>
    <property type="match status" value="1"/>
</dbReference>
<evidence type="ECO:0000259" key="12">
    <source>
        <dbReference type="PROSITE" id="PS50885"/>
    </source>
</evidence>
<evidence type="ECO:0000259" key="11">
    <source>
        <dbReference type="PROSITE" id="PS50109"/>
    </source>
</evidence>
<dbReference type="InterPro" id="IPR036890">
    <property type="entry name" value="HATPase_C_sf"/>
</dbReference>
<comment type="catalytic activity">
    <reaction evidence="1">
        <text>ATP + protein L-histidine = ADP + protein N-phospho-L-histidine.</text>
        <dbReference type="EC" id="2.7.13.3"/>
    </reaction>
</comment>
<keyword evidence="10" id="KW-0472">Membrane</keyword>
<dbReference type="Gene3D" id="6.10.340.10">
    <property type="match status" value="1"/>
</dbReference>
<evidence type="ECO:0000313" key="14">
    <source>
        <dbReference type="Proteomes" id="UP001431776"/>
    </source>
</evidence>
<evidence type="ECO:0000313" key="13">
    <source>
        <dbReference type="EMBL" id="MDI6451557.1"/>
    </source>
</evidence>
<dbReference type="CDD" id="cd00075">
    <property type="entry name" value="HATPase"/>
    <property type="match status" value="1"/>
</dbReference>
<dbReference type="InterPro" id="IPR005467">
    <property type="entry name" value="His_kinase_dom"/>
</dbReference>
<dbReference type="GO" id="GO:0005524">
    <property type="term" value="F:ATP binding"/>
    <property type="evidence" value="ECO:0007669"/>
    <property type="project" value="UniProtKB-KW"/>
</dbReference>
<proteinExistence type="predicted"/>
<dbReference type="Proteomes" id="UP001431776">
    <property type="component" value="Unassembled WGS sequence"/>
</dbReference>
<dbReference type="Pfam" id="PF02518">
    <property type="entry name" value="HATPase_c"/>
    <property type="match status" value="1"/>
</dbReference>
<evidence type="ECO:0000256" key="2">
    <source>
        <dbReference type="ARBA" id="ARBA00004370"/>
    </source>
</evidence>
<dbReference type="PANTHER" id="PTHR43065:SF10">
    <property type="entry name" value="PEROXIDE STRESS-ACTIVATED HISTIDINE KINASE MAK3"/>
    <property type="match status" value="1"/>
</dbReference>
<dbReference type="SUPFAM" id="SSF158472">
    <property type="entry name" value="HAMP domain-like"/>
    <property type="match status" value="1"/>
</dbReference>
<keyword evidence="10" id="KW-0812">Transmembrane</keyword>
<organism evidence="13 14">
    <name type="scientific">Anaerobaca lacustris</name>
    <dbReference type="NCBI Taxonomy" id="3044600"/>
    <lineage>
        <taxon>Bacteria</taxon>
        <taxon>Pseudomonadati</taxon>
        <taxon>Planctomycetota</taxon>
        <taxon>Phycisphaerae</taxon>
        <taxon>Sedimentisphaerales</taxon>
        <taxon>Anaerobacaceae</taxon>
        <taxon>Anaerobaca</taxon>
    </lineage>
</organism>
<keyword evidence="4" id="KW-0597">Phosphoprotein</keyword>
<feature type="domain" description="Histidine kinase" evidence="11">
    <location>
        <begin position="155"/>
        <end position="359"/>
    </location>
</feature>
<dbReference type="RefSeq" id="WP_349246967.1">
    <property type="nucleotide sequence ID" value="NZ_JASCXX010000040.1"/>
</dbReference>
<dbReference type="EC" id="2.7.13.3" evidence="3"/>
<dbReference type="PROSITE" id="PS50885">
    <property type="entry name" value="HAMP"/>
    <property type="match status" value="1"/>
</dbReference>
<dbReference type="InterPro" id="IPR003661">
    <property type="entry name" value="HisK_dim/P_dom"/>
</dbReference>
<evidence type="ECO:0000256" key="1">
    <source>
        <dbReference type="ARBA" id="ARBA00000085"/>
    </source>
</evidence>
<feature type="domain" description="HAMP" evidence="12">
    <location>
        <begin position="63"/>
        <end position="116"/>
    </location>
</feature>
<keyword evidence="10" id="KW-1133">Transmembrane helix</keyword>